<dbReference type="EMBL" id="JAUSUK010000001">
    <property type="protein sequence ID" value="MDQ0324174.1"/>
    <property type="molecule type" value="Genomic_DNA"/>
</dbReference>
<evidence type="ECO:0000256" key="1">
    <source>
        <dbReference type="ARBA" id="ARBA00000966"/>
    </source>
</evidence>
<evidence type="ECO:0000256" key="8">
    <source>
        <dbReference type="SAM" id="SignalP"/>
    </source>
</evidence>
<keyword evidence="10" id="KW-1185">Reference proteome</keyword>
<feature type="signal peptide" evidence="8">
    <location>
        <begin position="1"/>
        <end position="24"/>
    </location>
</feature>
<dbReference type="EC" id="3.2.1.4" evidence="3"/>
<feature type="chain" id="PRO_5045252109" description="cellulase" evidence="8">
    <location>
        <begin position="25"/>
        <end position="429"/>
    </location>
</feature>
<keyword evidence="5" id="KW-0136">Cellulose degradation</keyword>
<dbReference type="Pfam" id="PF01270">
    <property type="entry name" value="Glyco_hydro_8"/>
    <property type="match status" value="1"/>
</dbReference>
<sequence length="429" mass="45543">MSARVSVTAIVASFSALLAISAGAALLNDKPSLKAAAPCEPGEDAKVAGLVPRNIALRQPMASAESASPFVETTFEPQHAAAVTPVSKSIEVAAAGATSGSGSDVAKADLPAPLWANFRDNFIADEGRVIDDGNGKISHSEGQGYGLLLAAFADDPVTFRRLWNWTVTELLIRDDGLAAWRWEPDADPHITDPNNATDGDILIAWALMEGATRFNEPEYRKAAGDIASAVYENATEDSAYGRIILPGVHGFRVDDRRDGPVVNLSYWVFPAFPALAKAAPQYDWDALRNSGIALMRATRFGKSDLPSDWISLSGEKPRPANGFPPTFAYNAIRIPLYAAWAQAGDRSDLAPYQAHWERAQPSTVDVMSGRAVQPLGGPGYAAVAGLVACALKDAPFPSSARSSLPDLYYPSALQALSVVAAQEAYSGCR</sequence>
<keyword evidence="8" id="KW-0732">Signal</keyword>
<comment type="similarity">
    <text evidence="2">Belongs to the glycosyl hydrolase 8 (cellulase D) family.</text>
</comment>
<dbReference type="PRINTS" id="PR00735">
    <property type="entry name" value="GLHYDRLASE8"/>
</dbReference>
<keyword evidence="6 9" id="KW-0326">Glycosidase</keyword>
<evidence type="ECO:0000313" key="10">
    <source>
        <dbReference type="Proteomes" id="UP001230253"/>
    </source>
</evidence>
<comment type="catalytic activity">
    <reaction evidence="1">
        <text>Endohydrolysis of (1-&gt;4)-beta-D-glucosidic linkages in cellulose, lichenin and cereal beta-D-glucans.</text>
        <dbReference type="EC" id="3.2.1.4"/>
    </reaction>
</comment>
<dbReference type="RefSeq" id="WP_307152490.1">
    <property type="nucleotide sequence ID" value="NZ_JAUSUK010000001.1"/>
</dbReference>
<evidence type="ECO:0000256" key="5">
    <source>
        <dbReference type="ARBA" id="ARBA00023001"/>
    </source>
</evidence>
<dbReference type="GO" id="GO:0008810">
    <property type="term" value="F:cellulase activity"/>
    <property type="evidence" value="ECO:0007669"/>
    <property type="project" value="UniProtKB-EC"/>
</dbReference>
<dbReference type="InterPro" id="IPR002037">
    <property type="entry name" value="Glyco_hydro_8"/>
</dbReference>
<keyword evidence="7" id="KW-0119">Carbohydrate metabolism</keyword>
<name>A0ABU0C2K1_9BRAD</name>
<evidence type="ECO:0000256" key="2">
    <source>
        <dbReference type="ARBA" id="ARBA00009209"/>
    </source>
</evidence>
<accession>A0ABU0C2K1</accession>
<comment type="caution">
    <text evidence="9">The sequence shown here is derived from an EMBL/GenBank/DDBJ whole genome shotgun (WGS) entry which is preliminary data.</text>
</comment>
<evidence type="ECO:0000256" key="7">
    <source>
        <dbReference type="ARBA" id="ARBA00023326"/>
    </source>
</evidence>
<gene>
    <name evidence="9" type="ORF">J2R99_000023</name>
</gene>
<dbReference type="InterPro" id="IPR008928">
    <property type="entry name" value="6-hairpin_glycosidase_sf"/>
</dbReference>
<organism evidence="9 10">
    <name type="scientific">Rhodopseudomonas julia</name>
    <dbReference type="NCBI Taxonomy" id="200617"/>
    <lineage>
        <taxon>Bacteria</taxon>
        <taxon>Pseudomonadati</taxon>
        <taxon>Pseudomonadota</taxon>
        <taxon>Alphaproteobacteria</taxon>
        <taxon>Hyphomicrobiales</taxon>
        <taxon>Nitrobacteraceae</taxon>
        <taxon>Rhodopseudomonas</taxon>
    </lineage>
</organism>
<dbReference type="Gene3D" id="1.50.10.10">
    <property type="match status" value="1"/>
</dbReference>
<dbReference type="SUPFAM" id="SSF48208">
    <property type="entry name" value="Six-hairpin glycosidases"/>
    <property type="match status" value="1"/>
</dbReference>
<keyword evidence="7" id="KW-0624">Polysaccharide degradation</keyword>
<dbReference type="InterPro" id="IPR012341">
    <property type="entry name" value="6hp_glycosidase-like_sf"/>
</dbReference>
<dbReference type="Proteomes" id="UP001230253">
    <property type="component" value="Unassembled WGS sequence"/>
</dbReference>
<proteinExistence type="inferred from homology"/>
<evidence type="ECO:0000256" key="6">
    <source>
        <dbReference type="ARBA" id="ARBA00023295"/>
    </source>
</evidence>
<evidence type="ECO:0000256" key="3">
    <source>
        <dbReference type="ARBA" id="ARBA00012601"/>
    </source>
</evidence>
<evidence type="ECO:0000256" key="4">
    <source>
        <dbReference type="ARBA" id="ARBA00022801"/>
    </source>
</evidence>
<reference evidence="9 10" key="1">
    <citation type="submission" date="2023-07" db="EMBL/GenBank/DDBJ databases">
        <title>Genomic Encyclopedia of Type Strains, Phase IV (KMG-IV): sequencing the most valuable type-strain genomes for metagenomic binning, comparative biology and taxonomic classification.</title>
        <authorList>
            <person name="Goeker M."/>
        </authorList>
    </citation>
    <scope>NUCLEOTIDE SEQUENCE [LARGE SCALE GENOMIC DNA]</scope>
    <source>
        <strain evidence="9 10">DSM 11549</strain>
    </source>
</reference>
<keyword evidence="4 9" id="KW-0378">Hydrolase</keyword>
<protein>
    <recommendedName>
        <fullName evidence="3">cellulase</fullName>
        <ecNumber evidence="3">3.2.1.4</ecNumber>
    </recommendedName>
</protein>
<evidence type="ECO:0000313" key="9">
    <source>
        <dbReference type="EMBL" id="MDQ0324174.1"/>
    </source>
</evidence>